<comment type="similarity">
    <text evidence="1">Belongs to the pyridoxine kinase family.</text>
</comment>
<dbReference type="AlphaFoldDB" id="A0A9P7V7G0"/>
<dbReference type="PANTHER" id="PTHR10534:SF2">
    <property type="entry name" value="PYRIDOXAL KINASE"/>
    <property type="match status" value="1"/>
</dbReference>
<dbReference type="GO" id="GO:0008478">
    <property type="term" value="F:pyridoxal kinase activity"/>
    <property type="evidence" value="ECO:0007669"/>
    <property type="project" value="UniProtKB-EC"/>
</dbReference>
<evidence type="ECO:0000256" key="3">
    <source>
        <dbReference type="ARBA" id="ARBA00022679"/>
    </source>
</evidence>
<dbReference type="GO" id="GO:0009443">
    <property type="term" value="P:pyridoxal 5'-phosphate salvage"/>
    <property type="evidence" value="ECO:0007669"/>
    <property type="project" value="InterPro"/>
</dbReference>
<evidence type="ECO:0000313" key="9">
    <source>
        <dbReference type="Proteomes" id="UP000790833"/>
    </source>
</evidence>
<dbReference type="InterPro" id="IPR013749">
    <property type="entry name" value="PM/HMP-P_kinase-1"/>
</dbReference>
<dbReference type="Gene3D" id="3.40.1190.20">
    <property type="match status" value="1"/>
</dbReference>
<keyword evidence="3" id="KW-0808">Transferase</keyword>
<evidence type="ECO:0000313" key="8">
    <source>
        <dbReference type="EMBL" id="KAG7192770.1"/>
    </source>
</evidence>
<organism evidence="8 9">
    <name type="scientific">Scheffersomyces spartinae</name>
    <dbReference type="NCBI Taxonomy" id="45513"/>
    <lineage>
        <taxon>Eukaryota</taxon>
        <taxon>Fungi</taxon>
        <taxon>Dikarya</taxon>
        <taxon>Ascomycota</taxon>
        <taxon>Saccharomycotina</taxon>
        <taxon>Pichiomycetes</taxon>
        <taxon>Debaryomycetaceae</taxon>
        <taxon>Scheffersomyces</taxon>
    </lineage>
</organism>
<gene>
    <name evidence="8" type="ORF">KQ657_001553</name>
</gene>
<keyword evidence="6" id="KW-0067">ATP-binding</keyword>
<accession>A0A9P7V7G0</accession>
<dbReference type="PANTHER" id="PTHR10534">
    <property type="entry name" value="PYRIDOXAL KINASE"/>
    <property type="match status" value="1"/>
</dbReference>
<dbReference type="RefSeq" id="XP_043048320.1">
    <property type="nucleotide sequence ID" value="XM_043192348.1"/>
</dbReference>
<dbReference type="Pfam" id="PF08543">
    <property type="entry name" value="Phos_pyr_kin"/>
    <property type="match status" value="1"/>
</dbReference>
<dbReference type="EMBL" id="JAHMUF010000016">
    <property type="protein sequence ID" value="KAG7192770.1"/>
    <property type="molecule type" value="Genomic_DNA"/>
</dbReference>
<sequence length="323" mass="36107">MKSLLSVQSHVSHGYVGGKAATFPLQIQGWDVDVISTVNFSNHTGYGHTKGSTISVEDLSNIFDGLEDIGVKYEGIVSGYISNKELIDSIVDRISGFKKVNLNMTYLLDPVMGDEGVLYVDNNCVEAYRKVIVGSDLHPPSELIDVITPNQYELELILELPKSISTLYELKDAILLLRYKNPHIKHIVVTSYRLPSDKENIYCAFNSYSNSETVEYCCVPIIRSYFTGIGDLFLAILMDKLTTCYSLPLAVNQTLTVVTQTLELTHKSGSEQYQREMGHPLPANTGAKINQESIIKYFELRIIDARHLYGYLGSGTFDIQTIQ</sequence>
<proteinExistence type="inferred from homology"/>
<dbReference type="EC" id="2.7.1.35" evidence="2"/>
<evidence type="ECO:0000256" key="2">
    <source>
        <dbReference type="ARBA" id="ARBA00012104"/>
    </source>
</evidence>
<dbReference type="CDD" id="cd01173">
    <property type="entry name" value="pyridoxal_pyridoxamine_kinase"/>
    <property type="match status" value="1"/>
</dbReference>
<dbReference type="InterPro" id="IPR029056">
    <property type="entry name" value="Ribokinase-like"/>
</dbReference>
<evidence type="ECO:0000259" key="7">
    <source>
        <dbReference type="Pfam" id="PF08543"/>
    </source>
</evidence>
<name>A0A9P7V7G0_9ASCO</name>
<dbReference type="SUPFAM" id="SSF53613">
    <property type="entry name" value="Ribokinase-like"/>
    <property type="match status" value="1"/>
</dbReference>
<keyword evidence="4" id="KW-0547">Nucleotide-binding</keyword>
<dbReference type="GO" id="GO:0005524">
    <property type="term" value="F:ATP binding"/>
    <property type="evidence" value="ECO:0007669"/>
    <property type="project" value="UniProtKB-KW"/>
</dbReference>
<dbReference type="OrthoDB" id="2104723at2759"/>
<dbReference type="GeneID" id="66114927"/>
<keyword evidence="9" id="KW-1185">Reference proteome</keyword>
<dbReference type="Proteomes" id="UP000790833">
    <property type="component" value="Unassembled WGS sequence"/>
</dbReference>
<protein>
    <recommendedName>
        <fullName evidence="2">pyridoxal kinase</fullName>
        <ecNumber evidence="2">2.7.1.35</ecNumber>
    </recommendedName>
</protein>
<dbReference type="NCBIfam" id="TIGR00687">
    <property type="entry name" value="pyridox_kin"/>
    <property type="match status" value="1"/>
</dbReference>
<feature type="domain" description="Pyridoxamine kinase/Phosphomethylpyrimidine kinase" evidence="7">
    <location>
        <begin position="56"/>
        <end position="270"/>
    </location>
</feature>
<evidence type="ECO:0000256" key="1">
    <source>
        <dbReference type="ARBA" id="ARBA00008805"/>
    </source>
</evidence>
<evidence type="ECO:0000256" key="5">
    <source>
        <dbReference type="ARBA" id="ARBA00022777"/>
    </source>
</evidence>
<keyword evidence="5" id="KW-0418">Kinase</keyword>
<dbReference type="GO" id="GO:0005829">
    <property type="term" value="C:cytosol"/>
    <property type="evidence" value="ECO:0007669"/>
    <property type="project" value="TreeGrafter"/>
</dbReference>
<reference evidence="8" key="1">
    <citation type="submission" date="2021-03" db="EMBL/GenBank/DDBJ databases">
        <authorList>
            <person name="Palmer J.M."/>
        </authorList>
    </citation>
    <scope>NUCLEOTIDE SEQUENCE</scope>
    <source>
        <strain evidence="8">ARV_011</strain>
    </source>
</reference>
<evidence type="ECO:0000256" key="6">
    <source>
        <dbReference type="ARBA" id="ARBA00022840"/>
    </source>
</evidence>
<evidence type="ECO:0000256" key="4">
    <source>
        <dbReference type="ARBA" id="ARBA00022741"/>
    </source>
</evidence>
<dbReference type="InterPro" id="IPR004625">
    <property type="entry name" value="PyrdxlKinase"/>
</dbReference>
<comment type="caution">
    <text evidence="8">The sequence shown here is derived from an EMBL/GenBank/DDBJ whole genome shotgun (WGS) entry which is preliminary data.</text>
</comment>